<feature type="transmembrane region" description="Helical" evidence="1">
    <location>
        <begin position="44"/>
        <end position="70"/>
    </location>
</feature>
<evidence type="ECO:0000256" key="1">
    <source>
        <dbReference type="SAM" id="Phobius"/>
    </source>
</evidence>
<dbReference type="Pfam" id="PF13860">
    <property type="entry name" value="FlgD_ig"/>
    <property type="match status" value="1"/>
</dbReference>
<keyword evidence="1" id="KW-0472">Membrane</keyword>
<comment type="caution">
    <text evidence="3">The sequence shown here is derived from an EMBL/GenBank/DDBJ whole genome shotgun (WGS) entry which is preliminary data.</text>
</comment>
<evidence type="ECO:0000313" key="4">
    <source>
        <dbReference type="Proteomes" id="UP001593833"/>
    </source>
</evidence>
<dbReference type="Gene3D" id="2.60.40.4070">
    <property type="match status" value="1"/>
</dbReference>
<gene>
    <name evidence="3" type="ORF">ACFL6M_02480</name>
</gene>
<sequence length="326" mass="37203">MVWPECVVLVAGSVLAQMSAYRASWPPLQTPPDGYPALRVIGRIYPAFLFSLLGNAAVSLVAWILIHHWLQASISSVQGKDILQPAIAFLVGLLPLTILSAIIRELHARSDAGLAKRRDVATEWISTPTKPLKVLERVARVIHRLTVQWYKACWYNLERESEIYLFEKYTDVEIRSVYERFKDVVCQRNLERRRGNKVEEQVAALRELDNAGQQNSQLLRTYGPANYERLLLQTRGKLLTRVYRPLEGLTVISYHLTKPKPARVEILDTEDRVVRVLTDGSDTVGVHELTWDGRCDHGHHLASGTYFYRLLVNDEQVGPMKEIVLR</sequence>
<proteinExistence type="predicted"/>
<keyword evidence="1" id="KW-1133">Transmembrane helix</keyword>
<reference evidence="3 4" key="1">
    <citation type="submission" date="2024-09" db="EMBL/GenBank/DDBJ databases">
        <authorList>
            <person name="D'Angelo T."/>
        </authorList>
    </citation>
    <scope>NUCLEOTIDE SEQUENCE [LARGE SCALE GENOMIC DNA]</scope>
    <source>
        <strain evidence="3">SAG AM-320-E07</strain>
    </source>
</reference>
<dbReference type="EMBL" id="JBHPKH010000016">
    <property type="protein sequence ID" value="MFC1572443.1"/>
    <property type="molecule type" value="Genomic_DNA"/>
</dbReference>
<dbReference type="Proteomes" id="UP001593833">
    <property type="component" value="Unassembled WGS sequence"/>
</dbReference>
<feature type="domain" description="FlgD/Vpr Ig-like" evidence="2">
    <location>
        <begin position="254"/>
        <end position="307"/>
    </location>
</feature>
<dbReference type="InterPro" id="IPR025965">
    <property type="entry name" value="FlgD/Vpr_Ig-like"/>
</dbReference>
<organism evidence="3 4">
    <name type="scientific">Eiseniibacteriota bacterium</name>
    <dbReference type="NCBI Taxonomy" id="2212470"/>
    <lineage>
        <taxon>Bacteria</taxon>
        <taxon>Candidatus Eiseniibacteriota</taxon>
    </lineage>
</organism>
<accession>A0ABV6YJF3</accession>
<name>A0ABV6YJF3_UNCEI</name>
<protein>
    <submittedName>
        <fullName evidence="3">FlgD immunoglobulin-like domain containing protein</fullName>
    </submittedName>
</protein>
<evidence type="ECO:0000313" key="3">
    <source>
        <dbReference type="EMBL" id="MFC1572443.1"/>
    </source>
</evidence>
<feature type="transmembrane region" description="Helical" evidence="1">
    <location>
        <begin position="82"/>
        <end position="103"/>
    </location>
</feature>
<evidence type="ECO:0000259" key="2">
    <source>
        <dbReference type="Pfam" id="PF13860"/>
    </source>
</evidence>
<keyword evidence="1" id="KW-0812">Transmembrane</keyword>
<keyword evidence="4" id="KW-1185">Reference proteome</keyword>